<sequence length="78" mass="8299">MPIALTVGGVVCGDLSPQHQSNRIRIIRVDLRLVITCLSSSFAKSILSFVEEACCLFSDAATAQRKSKALSSRSGISS</sequence>
<evidence type="ECO:0000313" key="1">
    <source>
        <dbReference type="EMBL" id="GFY51959.1"/>
    </source>
</evidence>
<proteinExistence type="predicted"/>
<keyword evidence="2" id="KW-1185">Reference proteome</keyword>
<dbReference type="EMBL" id="BMAV01008395">
    <property type="protein sequence ID" value="GFY51959.1"/>
    <property type="molecule type" value="Genomic_DNA"/>
</dbReference>
<protein>
    <submittedName>
        <fullName evidence="1">Uncharacterized protein</fullName>
    </submittedName>
</protein>
<dbReference type="Proteomes" id="UP000886998">
    <property type="component" value="Unassembled WGS sequence"/>
</dbReference>
<organism evidence="1 2">
    <name type="scientific">Trichonephila inaurata madagascariensis</name>
    <dbReference type="NCBI Taxonomy" id="2747483"/>
    <lineage>
        <taxon>Eukaryota</taxon>
        <taxon>Metazoa</taxon>
        <taxon>Ecdysozoa</taxon>
        <taxon>Arthropoda</taxon>
        <taxon>Chelicerata</taxon>
        <taxon>Arachnida</taxon>
        <taxon>Araneae</taxon>
        <taxon>Araneomorphae</taxon>
        <taxon>Entelegynae</taxon>
        <taxon>Araneoidea</taxon>
        <taxon>Nephilidae</taxon>
        <taxon>Trichonephila</taxon>
        <taxon>Trichonephila inaurata</taxon>
    </lineage>
</organism>
<gene>
    <name evidence="1" type="ORF">TNIN_293881</name>
</gene>
<name>A0A8X6XGE0_9ARAC</name>
<comment type="caution">
    <text evidence="1">The sequence shown here is derived from an EMBL/GenBank/DDBJ whole genome shotgun (WGS) entry which is preliminary data.</text>
</comment>
<reference evidence="1" key="1">
    <citation type="submission" date="2020-08" db="EMBL/GenBank/DDBJ databases">
        <title>Multicomponent nature underlies the extraordinary mechanical properties of spider dragline silk.</title>
        <authorList>
            <person name="Kono N."/>
            <person name="Nakamura H."/>
            <person name="Mori M."/>
            <person name="Yoshida Y."/>
            <person name="Ohtoshi R."/>
            <person name="Malay A.D."/>
            <person name="Moran D.A.P."/>
            <person name="Tomita M."/>
            <person name="Numata K."/>
            <person name="Arakawa K."/>
        </authorList>
    </citation>
    <scope>NUCLEOTIDE SEQUENCE</scope>
</reference>
<evidence type="ECO:0000313" key="2">
    <source>
        <dbReference type="Proteomes" id="UP000886998"/>
    </source>
</evidence>
<accession>A0A8X6XGE0</accession>
<dbReference type="AlphaFoldDB" id="A0A8X6XGE0"/>